<feature type="DNA-binding region" description="H-T-H motif" evidence="4">
    <location>
        <begin position="50"/>
        <end position="69"/>
    </location>
</feature>
<keyword evidence="2 4" id="KW-0238">DNA-binding</keyword>
<dbReference type="AlphaFoldDB" id="A0A2U8PXN7"/>
<dbReference type="InterPro" id="IPR050109">
    <property type="entry name" value="HTH-type_TetR-like_transc_reg"/>
</dbReference>
<dbReference type="SUPFAM" id="SSF48498">
    <property type="entry name" value="Tetracyclin repressor-like, C-terminal domain"/>
    <property type="match status" value="1"/>
</dbReference>
<accession>A0A2U8PXN7</accession>
<keyword evidence="7" id="KW-1185">Reference proteome</keyword>
<dbReference type="OrthoDB" id="2356263at2"/>
<dbReference type="InterPro" id="IPR009057">
    <property type="entry name" value="Homeodomain-like_sf"/>
</dbReference>
<gene>
    <name evidence="6" type="ORF">CIT40_19355</name>
</gene>
<evidence type="ECO:0000313" key="6">
    <source>
        <dbReference type="EMBL" id="AWM01978.1"/>
    </source>
</evidence>
<dbReference type="GO" id="GO:0003700">
    <property type="term" value="F:DNA-binding transcription factor activity"/>
    <property type="evidence" value="ECO:0007669"/>
    <property type="project" value="TreeGrafter"/>
</dbReference>
<reference evidence="6 7" key="2">
    <citation type="journal article" date="2019" name="Int. J. Syst. Evol. Microbiol.">
        <title>Description and complete genome sequence of Bradyrhizobium amphicarpaeae sp. nov., harbouring photosystem and nitrogen-fixation genes.</title>
        <authorList>
            <person name="Bromfield E.S.P."/>
            <person name="Cloutier S."/>
            <person name="Nguyen H.D.T."/>
        </authorList>
    </citation>
    <scope>NUCLEOTIDE SEQUENCE [LARGE SCALE GENOMIC DNA]</scope>
    <source>
        <strain evidence="6 7">39S1MB</strain>
    </source>
</reference>
<keyword evidence="1" id="KW-0805">Transcription regulation</keyword>
<dbReference type="GO" id="GO:0000976">
    <property type="term" value="F:transcription cis-regulatory region binding"/>
    <property type="evidence" value="ECO:0007669"/>
    <property type="project" value="TreeGrafter"/>
</dbReference>
<dbReference type="InterPro" id="IPR025996">
    <property type="entry name" value="MT1864/Rv1816-like_C"/>
</dbReference>
<dbReference type="InterPro" id="IPR001647">
    <property type="entry name" value="HTH_TetR"/>
</dbReference>
<dbReference type="Gene3D" id="1.10.357.10">
    <property type="entry name" value="Tetracycline Repressor, domain 2"/>
    <property type="match status" value="1"/>
</dbReference>
<dbReference type="EMBL" id="CP029426">
    <property type="protein sequence ID" value="AWM01978.1"/>
    <property type="molecule type" value="Genomic_DNA"/>
</dbReference>
<evidence type="ECO:0000256" key="1">
    <source>
        <dbReference type="ARBA" id="ARBA00023015"/>
    </source>
</evidence>
<dbReference type="Proteomes" id="UP000215884">
    <property type="component" value="Chromosome"/>
</dbReference>
<evidence type="ECO:0000256" key="3">
    <source>
        <dbReference type="ARBA" id="ARBA00023163"/>
    </source>
</evidence>
<protein>
    <submittedName>
        <fullName evidence="6">TetR/AcrR family transcriptional regulator</fullName>
    </submittedName>
</protein>
<proteinExistence type="predicted"/>
<dbReference type="InterPro" id="IPR036271">
    <property type="entry name" value="Tet_transcr_reg_TetR-rel_C_sf"/>
</dbReference>
<name>A0A2U8PXN7_9BRAD</name>
<dbReference type="PROSITE" id="PS50977">
    <property type="entry name" value="HTH_TETR_2"/>
    <property type="match status" value="1"/>
</dbReference>
<keyword evidence="3" id="KW-0804">Transcription</keyword>
<dbReference type="Pfam" id="PF13305">
    <property type="entry name" value="TetR_C_33"/>
    <property type="match status" value="1"/>
</dbReference>
<evidence type="ECO:0000256" key="2">
    <source>
        <dbReference type="ARBA" id="ARBA00023125"/>
    </source>
</evidence>
<dbReference type="Pfam" id="PF00440">
    <property type="entry name" value="TetR_N"/>
    <property type="match status" value="1"/>
</dbReference>
<evidence type="ECO:0000313" key="7">
    <source>
        <dbReference type="Proteomes" id="UP000215884"/>
    </source>
</evidence>
<organism evidence="6 7">
    <name type="scientific">Bradyrhizobium amphicarpaeae</name>
    <dbReference type="NCBI Taxonomy" id="1404768"/>
    <lineage>
        <taxon>Bacteria</taxon>
        <taxon>Pseudomonadati</taxon>
        <taxon>Pseudomonadota</taxon>
        <taxon>Alphaproteobacteria</taxon>
        <taxon>Hyphomicrobiales</taxon>
        <taxon>Nitrobacteraceae</taxon>
        <taxon>Bradyrhizobium</taxon>
    </lineage>
</organism>
<sequence length="226" mass="24740">MASRNGKLSMAEASDPKIEQRKAAVSAFKRELIREAAKRVFVEVGLHKTSVREIAKAAGYTTGAIYAQYASKEEVYADILRESLTSMAEAVEQAAAAARVGRKCDAALRAWFEYFRERPAEYDLGFYLYGGAKPAGVGKDLNRELNVRLKRVYAAVADALEADGLVDASKKNEVAVAGASWMFGLLLMYRTGRLKILAVDVDVLIDDCLATLYRGTARSRSGRSRG</sequence>
<reference evidence="6 7" key="1">
    <citation type="journal article" date="2017" name="Syst. Appl. Microbiol.">
        <title>Soybeans inoculated with root zone soils of Canadian native legumes harbour diverse and novel Bradyrhizobium spp. that possess agricultural potential.</title>
        <authorList>
            <person name="Bromfield E.S.P."/>
            <person name="Cloutier S."/>
            <person name="Tambong J.T."/>
            <person name="Tran Thi T.V."/>
        </authorList>
    </citation>
    <scope>NUCLEOTIDE SEQUENCE [LARGE SCALE GENOMIC DNA]</scope>
    <source>
        <strain evidence="6 7">39S1MB</strain>
    </source>
</reference>
<dbReference type="PRINTS" id="PR00455">
    <property type="entry name" value="HTHTETR"/>
</dbReference>
<dbReference type="KEGG" id="brq:CIT40_19355"/>
<evidence type="ECO:0000256" key="4">
    <source>
        <dbReference type="PROSITE-ProRule" id="PRU00335"/>
    </source>
</evidence>
<feature type="domain" description="HTH tetR-type" evidence="5">
    <location>
        <begin position="27"/>
        <end position="87"/>
    </location>
</feature>
<dbReference type="PANTHER" id="PTHR30055:SF226">
    <property type="entry name" value="HTH-TYPE TRANSCRIPTIONAL REGULATOR PKSA"/>
    <property type="match status" value="1"/>
</dbReference>
<evidence type="ECO:0000259" key="5">
    <source>
        <dbReference type="PROSITE" id="PS50977"/>
    </source>
</evidence>
<dbReference type="SUPFAM" id="SSF46689">
    <property type="entry name" value="Homeodomain-like"/>
    <property type="match status" value="1"/>
</dbReference>
<dbReference type="PANTHER" id="PTHR30055">
    <property type="entry name" value="HTH-TYPE TRANSCRIPTIONAL REGULATOR RUTR"/>
    <property type="match status" value="1"/>
</dbReference>